<sequence length="871" mass="96087">MSPPRKKKCPSPIVPRNGFQLYSSKPHNSQKIIIFSDDSDSDTEIPRRLNAASTLYGSVNLMAQLKQDAFRDFKSDICAELDDIRASVTTKTKKEPDNPPTPVSPTTDSVEYLRSTLQRWTNRAKTSRPADHFYYRLDNKYSETKFCYLSRSILDRDGHALIHDIPVEHSNWLQSYLRPLTPRDGTLLEVAIVLVPRDSVADFLIPGAKSALQLTSIVEHYINAAAAQGGKRVLPVLKDICTKAWSLDQTLGLAIFPHSVVGKILKGFVLAQDFEFFEQAAAKVEGRLLSSFFRWMAEEIRTGRVATRNVEKGILAAVSTFPDAHHRCYCTATLLNLSDDDSRSLLQKLATLSLNAVDTHAPGTFHGEGLVGVVSEVLGAEAIQSVLIPVIKKHINQTSFVIGALNGLRRLPQHLAQPPKLVGRLAKLAIDALEVSTLTYTPLGPLEKISDVFGKFSVPKPVPPGAIDAERLSSFVSDLFAENKVNDAILRRLFIKIVGAADLIKVSEFSSLWFPFLRKLIGILEKNRVPQSTPRYRHLFAALLESYLLRGVGTRPPCWNPQNVIPCHCSLCATVNGFLQQPQVSTHSIGALNSVAISHVQCFVAQFSVRIQCEFKFLNGNLTISKHPGSQSAWVKWMDKKAMARAELDRFGPAKLKAILGDEDFVNVVDFDILEPEERAVDNSCHQSATTAAHPNVQPAASAPYTQAESTYKPSMIATPVGPQYYPPATPAVASYDQPLGRQPHQASQWAVQQPHSFLPVSATSIPPRPILPPILGANLAPAATREHPLFGNNKMVPPPAHAKNSVPGNPTSVLPLITTLRQHNRGTPGYGAFSSAYTKLIMAPEARKSWHTPEMIRYRIETAWDEMPEQ</sequence>
<evidence type="ECO:0000256" key="1">
    <source>
        <dbReference type="SAM" id="MobiDB-lite"/>
    </source>
</evidence>
<keyword evidence="3" id="KW-1185">Reference proteome</keyword>
<reference evidence="2" key="1">
    <citation type="journal article" date="2023" name="Mol. Phylogenet. Evol.">
        <title>Genome-scale phylogeny and comparative genomics of the fungal order Sordariales.</title>
        <authorList>
            <person name="Hensen N."/>
            <person name="Bonometti L."/>
            <person name="Westerberg I."/>
            <person name="Brannstrom I.O."/>
            <person name="Guillou S."/>
            <person name="Cros-Aarteil S."/>
            <person name="Calhoun S."/>
            <person name="Haridas S."/>
            <person name="Kuo A."/>
            <person name="Mondo S."/>
            <person name="Pangilinan J."/>
            <person name="Riley R."/>
            <person name="LaButti K."/>
            <person name="Andreopoulos B."/>
            <person name="Lipzen A."/>
            <person name="Chen C."/>
            <person name="Yan M."/>
            <person name="Daum C."/>
            <person name="Ng V."/>
            <person name="Clum A."/>
            <person name="Steindorff A."/>
            <person name="Ohm R.A."/>
            <person name="Martin F."/>
            <person name="Silar P."/>
            <person name="Natvig D.O."/>
            <person name="Lalanne C."/>
            <person name="Gautier V."/>
            <person name="Ament-Velasquez S.L."/>
            <person name="Kruys A."/>
            <person name="Hutchinson M.I."/>
            <person name="Powell A.J."/>
            <person name="Barry K."/>
            <person name="Miller A.N."/>
            <person name="Grigoriev I.V."/>
            <person name="Debuchy R."/>
            <person name="Gladieux P."/>
            <person name="Hiltunen Thoren M."/>
            <person name="Johannesson H."/>
        </authorList>
    </citation>
    <scope>NUCLEOTIDE SEQUENCE</scope>
    <source>
        <strain evidence="2">CBS 990.96</strain>
    </source>
</reference>
<protein>
    <submittedName>
        <fullName evidence="2">Uncharacterized protein</fullName>
    </submittedName>
</protein>
<organism evidence="2 3">
    <name type="scientific">Podospora fimiseda</name>
    <dbReference type="NCBI Taxonomy" id="252190"/>
    <lineage>
        <taxon>Eukaryota</taxon>
        <taxon>Fungi</taxon>
        <taxon>Dikarya</taxon>
        <taxon>Ascomycota</taxon>
        <taxon>Pezizomycotina</taxon>
        <taxon>Sordariomycetes</taxon>
        <taxon>Sordariomycetidae</taxon>
        <taxon>Sordariales</taxon>
        <taxon>Podosporaceae</taxon>
        <taxon>Podospora</taxon>
    </lineage>
</organism>
<proteinExistence type="predicted"/>
<feature type="region of interest" description="Disordered" evidence="1">
    <location>
        <begin position="89"/>
        <end position="108"/>
    </location>
</feature>
<reference evidence="2" key="2">
    <citation type="submission" date="2023-05" db="EMBL/GenBank/DDBJ databases">
        <authorList>
            <consortium name="Lawrence Berkeley National Laboratory"/>
            <person name="Steindorff A."/>
            <person name="Hensen N."/>
            <person name="Bonometti L."/>
            <person name="Westerberg I."/>
            <person name="Brannstrom I.O."/>
            <person name="Guillou S."/>
            <person name="Cros-Aarteil S."/>
            <person name="Calhoun S."/>
            <person name="Haridas S."/>
            <person name="Kuo A."/>
            <person name="Mondo S."/>
            <person name="Pangilinan J."/>
            <person name="Riley R."/>
            <person name="Labutti K."/>
            <person name="Andreopoulos B."/>
            <person name="Lipzen A."/>
            <person name="Chen C."/>
            <person name="Yanf M."/>
            <person name="Daum C."/>
            <person name="Ng V."/>
            <person name="Clum A."/>
            <person name="Ohm R."/>
            <person name="Martin F."/>
            <person name="Silar P."/>
            <person name="Natvig D."/>
            <person name="Lalanne C."/>
            <person name="Gautier V."/>
            <person name="Ament-Velasquez S.L."/>
            <person name="Kruys A."/>
            <person name="Hutchinson M.I."/>
            <person name="Powell A.J."/>
            <person name="Barry K."/>
            <person name="Miller A.N."/>
            <person name="Grigoriev I.V."/>
            <person name="Debuchy R."/>
            <person name="Gladieux P."/>
            <person name="Thoren M.H."/>
            <person name="Johannesson H."/>
        </authorList>
    </citation>
    <scope>NUCLEOTIDE SEQUENCE</scope>
    <source>
        <strain evidence="2">CBS 990.96</strain>
    </source>
</reference>
<name>A0AAN7BMW6_9PEZI</name>
<comment type="caution">
    <text evidence="2">The sequence shown here is derived from an EMBL/GenBank/DDBJ whole genome shotgun (WGS) entry which is preliminary data.</text>
</comment>
<dbReference type="AlphaFoldDB" id="A0AAN7BMW6"/>
<dbReference type="Proteomes" id="UP001301958">
    <property type="component" value="Unassembled WGS sequence"/>
</dbReference>
<evidence type="ECO:0000313" key="2">
    <source>
        <dbReference type="EMBL" id="KAK4226207.1"/>
    </source>
</evidence>
<gene>
    <name evidence="2" type="ORF">QBC38DRAFT_456527</name>
</gene>
<dbReference type="EMBL" id="MU865352">
    <property type="protein sequence ID" value="KAK4226207.1"/>
    <property type="molecule type" value="Genomic_DNA"/>
</dbReference>
<accession>A0AAN7BMW6</accession>
<evidence type="ECO:0000313" key="3">
    <source>
        <dbReference type="Proteomes" id="UP001301958"/>
    </source>
</evidence>